<dbReference type="GO" id="GO:0005524">
    <property type="term" value="F:ATP binding"/>
    <property type="evidence" value="ECO:0007669"/>
    <property type="project" value="InterPro"/>
</dbReference>
<sequence>MDLELTRRLLASGYTRTEHPRAPGAPIVVHAVAGAGKTTFLRSLLEFRETEVYTAGTHDPPSLTGKHIRCAQPPTPGAFNILDEYPAWPTYTSEHWQALFADNLQHSGPTLRAHYTCSLTYRFGEQTAEALRHIGFTITPRPDSNPCAGLSWDNLYVGYIFGQVITLDQEAHRLATAHGLSPITAEESRGLEFDTTTVVTTQPTLSSLPERHLVYVALTRHRKQCHLRTSAIATTPGQH</sequence>
<proteinExistence type="predicted"/>
<dbReference type="InterPro" id="IPR027417">
    <property type="entry name" value="P-loop_NTPase"/>
</dbReference>
<protein>
    <submittedName>
        <fullName evidence="2">TGBp1</fullName>
    </submittedName>
</protein>
<feature type="domain" description="(+)RNA virus helicase C-terminal" evidence="1">
    <location>
        <begin position="1"/>
        <end position="239"/>
    </location>
</feature>
<dbReference type="Proteomes" id="UP000289199">
    <property type="component" value="Segment"/>
</dbReference>
<reference evidence="2 3" key="1">
    <citation type="submission" date="2018-03" db="EMBL/GenBank/DDBJ databases">
        <title>Discovery of a novel RNA virus in the seagrass Thalassia testudinum from Tampa Bay, Florida.</title>
        <authorList>
            <person name="Van Bogaert N."/>
            <person name="Rosario K."/>
            <person name="Furman B.F.T."/>
            <person name="Hall M.O."/>
            <person name="Greco A.M."/>
            <person name="Breitbart M."/>
        </authorList>
    </citation>
    <scope>NUCLEOTIDE SEQUENCE [LARGE SCALE GENOMIC DNA]</scope>
    <source>
        <strain evidence="2">TB 2016</strain>
    </source>
</reference>
<accession>A0A345X1J6</accession>
<dbReference type="InterPro" id="IPR027351">
    <property type="entry name" value="(+)RNA_virus_helicase_core_dom"/>
</dbReference>
<dbReference type="PROSITE" id="PS51657">
    <property type="entry name" value="PSRV_HELICASE"/>
    <property type="match status" value="1"/>
</dbReference>
<dbReference type="EMBL" id="MH077559">
    <property type="protein sequence ID" value="AXK15642.1"/>
    <property type="molecule type" value="Genomic_RNA"/>
</dbReference>
<evidence type="ECO:0000313" key="2">
    <source>
        <dbReference type="EMBL" id="AXK15642.1"/>
    </source>
</evidence>
<dbReference type="GeneID" id="41702524"/>
<dbReference type="SUPFAM" id="SSF52540">
    <property type="entry name" value="P-loop containing nucleoside triphosphate hydrolases"/>
    <property type="match status" value="1"/>
</dbReference>
<dbReference type="Pfam" id="PF01443">
    <property type="entry name" value="Viral_helicase1"/>
    <property type="match status" value="1"/>
</dbReference>
<organism evidence="2 3">
    <name type="scientific">Turtle grass virus X</name>
    <dbReference type="NCBI Taxonomy" id="2292642"/>
    <lineage>
        <taxon>Viruses</taxon>
        <taxon>Riboviria</taxon>
        <taxon>Orthornavirae</taxon>
        <taxon>Kitrinoviricota</taxon>
        <taxon>Alsuviricetes</taxon>
        <taxon>Tymovirales</taxon>
        <taxon>Alphaflexiviridae</taxon>
        <taxon>Potexvirus</taxon>
        <taxon>Potexvirus ecsthalassiae</taxon>
    </lineage>
</organism>
<name>A0A345X1J6_9VIRU</name>
<dbReference type="Gene3D" id="3.40.50.300">
    <property type="entry name" value="P-loop containing nucleotide triphosphate hydrolases"/>
    <property type="match status" value="1"/>
</dbReference>
<evidence type="ECO:0000259" key="1">
    <source>
        <dbReference type="PROSITE" id="PS51657"/>
    </source>
</evidence>
<keyword evidence="3" id="KW-1185">Reference proteome</keyword>
<dbReference type="KEGG" id="vg:41702524"/>
<dbReference type="RefSeq" id="YP_009552763.1">
    <property type="nucleotide sequence ID" value="NC_040644.1"/>
</dbReference>
<evidence type="ECO:0000313" key="3">
    <source>
        <dbReference type="Proteomes" id="UP000289199"/>
    </source>
</evidence>